<dbReference type="OrthoDB" id="498970at2759"/>
<evidence type="ECO:0000256" key="1">
    <source>
        <dbReference type="SAM" id="Coils"/>
    </source>
</evidence>
<comment type="caution">
    <text evidence="4">The sequence shown here is derived from an EMBL/GenBank/DDBJ whole genome shotgun (WGS) entry which is preliminary data.</text>
</comment>
<feature type="coiled-coil region" evidence="1">
    <location>
        <begin position="482"/>
        <end position="555"/>
    </location>
</feature>
<dbReference type="InterPro" id="IPR036869">
    <property type="entry name" value="J_dom_sf"/>
</dbReference>
<name>A0A8S0TSJ0_OLEEU</name>
<gene>
    <name evidence="4" type="ORF">OLEA9_A080428</name>
</gene>
<accession>A0A8S0TSJ0</accession>
<protein>
    <recommendedName>
        <fullName evidence="3">J domain-containing protein</fullName>
    </recommendedName>
</protein>
<feature type="region of interest" description="Disordered" evidence="2">
    <location>
        <begin position="1"/>
        <end position="30"/>
    </location>
</feature>
<dbReference type="PANTHER" id="PTHR36335:SF1">
    <property type="entry name" value="CHAPERONE DNAJ-DOMAIN SUPERFAMILY PROTEIN"/>
    <property type="match status" value="1"/>
</dbReference>
<feature type="compositionally biased region" description="Acidic residues" evidence="2">
    <location>
        <begin position="172"/>
        <end position="181"/>
    </location>
</feature>
<evidence type="ECO:0000313" key="4">
    <source>
        <dbReference type="EMBL" id="CAA3009080.1"/>
    </source>
</evidence>
<evidence type="ECO:0000313" key="5">
    <source>
        <dbReference type="Proteomes" id="UP000594638"/>
    </source>
</evidence>
<feature type="compositionally biased region" description="Basic and acidic residues" evidence="2">
    <location>
        <begin position="200"/>
        <end position="236"/>
    </location>
</feature>
<feature type="compositionally biased region" description="Polar residues" evidence="2">
    <location>
        <begin position="274"/>
        <end position="292"/>
    </location>
</feature>
<feature type="domain" description="J" evidence="3">
    <location>
        <begin position="585"/>
        <end position="652"/>
    </location>
</feature>
<evidence type="ECO:0000259" key="3">
    <source>
        <dbReference type="PROSITE" id="PS50076"/>
    </source>
</evidence>
<feature type="region of interest" description="Disordered" evidence="2">
    <location>
        <begin position="148"/>
        <end position="182"/>
    </location>
</feature>
<dbReference type="AlphaFoldDB" id="A0A8S0TSJ0"/>
<dbReference type="PROSITE" id="PS50076">
    <property type="entry name" value="DNAJ_2"/>
    <property type="match status" value="1"/>
</dbReference>
<reference evidence="4 5" key="1">
    <citation type="submission" date="2019-12" db="EMBL/GenBank/DDBJ databases">
        <authorList>
            <person name="Alioto T."/>
            <person name="Alioto T."/>
            <person name="Gomez Garrido J."/>
        </authorList>
    </citation>
    <scope>NUCLEOTIDE SEQUENCE [LARGE SCALE GENOMIC DNA]</scope>
</reference>
<dbReference type="Gene3D" id="1.10.287.110">
    <property type="entry name" value="DnaJ domain"/>
    <property type="match status" value="1"/>
</dbReference>
<sequence>MRGKSIGHSHPKPCAGRKTSRTGRSKGEADNVILIDVDPDHFDSDVIIDVPESLPKKPQGSRILRKDKKWPFRTVICIDDDESTDDNHSGVGVNDNDSFSNGATHSKKSCFDSKEFENAAGSAGEECDFVQENTTPVRLSKCKRTYSGKASTKNVYGPSVNSEIDLSGNDSPDCELMEDSSGELRKQWEKAFFRRKKDKRNGEYDAKDCDDTSKDFKDNDHHNVRKESNSQQHEEAPFCSSTSKSSEKNEAQSPFITKEDVNFGSTFFEGPTSADFSSQSELKTHMRNNQPDINERSHSGAEYPPFNFAEQQSSFETDVENDISNVRAKTDKFEEKVIVSDKDMEHLQPCEPGATRSFKEKENLMSENSSFLKFSSQNDQVKDNATLSSNKVGPVSGEATFCKNSTLDPGDVTDKSKKLAPEIPSSCNRNLNETQIREDDSCLDKAVEKLIEHVSNVQMEVERDDPQHTQYGDNSRVVENFIINEREKLKETEEYKKAIEEEWASRQRALQIQAEEAQHLKQLRKRQKAESMRLLDMERRQKQRVEEIRETQKKDEENMNLKEVIRSEVRTRLKQLETTCHDMASLLHSLGINLATWPHPSPHEVQTAYKRALLTFHPDRALQSDIRQQVEAEEKFKLINRLKDKFSASLSQ</sequence>
<dbReference type="SUPFAM" id="SSF46565">
    <property type="entry name" value="Chaperone J-domain"/>
    <property type="match status" value="1"/>
</dbReference>
<evidence type="ECO:0000256" key="2">
    <source>
        <dbReference type="SAM" id="MobiDB-lite"/>
    </source>
</evidence>
<feature type="compositionally biased region" description="Polar residues" evidence="2">
    <location>
        <begin position="148"/>
        <end position="170"/>
    </location>
</feature>
<dbReference type="InterPro" id="IPR001623">
    <property type="entry name" value="DnaJ_domain"/>
</dbReference>
<dbReference type="Proteomes" id="UP000594638">
    <property type="component" value="Unassembled WGS sequence"/>
</dbReference>
<feature type="region of interest" description="Disordered" evidence="2">
    <location>
        <begin position="197"/>
        <end position="305"/>
    </location>
</feature>
<dbReference type="EMBL" id="CACTIH010007311">
    <property type="protein sequence ID" value="CAA3009080.1"/>
    <property type="molecule type" value="Genomic_DNA"/>
</dbReference>
<dbReference type="PANTHER" id="PTHR36335">
    <property type="entry name" value="CHAPERONE DNAJ-DOMAIN SUPERFAMILY PROTEIN"/>
    <property type="match status" value="1"/>
</dbReference>
<dbReference type="Gramene" id="OE9A080428T2">
    <property type="protein sequence ID" value="OE9A080428C2"/>
    <property type="gene ID" value="OE9A080428"/>
</dbReference>
<keyword evidence="5" id="KW-1185">Reference proteome</keyword>
<keyword evidence="1" id="KW-0175">Coiled coil</keyword>
<proteinExistence type="predicted"/>
<organism evidence="4 5">
    <name type="scientific">Olea europaea subsp. europaea</name>
    <dbReference type="NCBI Taxonomy" id="158383"/>
    <lineage>
        <taxon>Eukaryota</taxon>
        <taxon>Viridiplantae</taxon>
        <taxon>Streptophyta</taxon>
        <taxon>Embryophyta</taxon>
        <taxon>Tracheophyta</taxon>
        <taxon>Spermatophyta</taxon>
        <taxon>Magnoliopsida</taxon>
        <taxon>eudicotyledons</taxon>
        <taxon>Gunneridae</taxon>
        <taxon>Pentapetalae</taxon>
        <taxon>asterids</taxon>
        <taxon>lamiids</taxon>
        <taxon>Lamiales</taxon>
        <taxon>Oleaceae</taxon>
        <taxon>Oleeae</taxon>
        <taxon>Olea</taxon>
    </lineage>
</organism>
<feature type="compositionally biased region" description="Basic residues" evidence="2">
    <location>
        <begin position="1"/>
        <end position="11"/>
    </location>
</feature>